<dbReference type="RefSeq" id="WP_285579373.1">
    <property type="nucleotide sequence ID" value="NZ_BSTK01000012.1"/>
</dbReference>
<feature type="region of interest" description="Disordered" evidence="1">
    <location>
        <begin position="1"/>
        <end position="25"/>
    </location>
</feature>
<feature type="region of interest" description="Disordered" evidence="1">
    <location>
        <begin position="141"/>
        <end position="161"/>
    </location>
</feature>
<reference evidence="2" key="1">
    <citation type="submission" date="2023-03" db="EMBL/GenBank/DDBJ databases">
        <title>Actinoallomurus iriomotensis NBRC 103684.</title>
        <authorList>
            <person name="Ichikawa N."/>
            <person name="Sato H."/>
            <person name="Tonouchi N."/>
        </authorList>
    </citation>
    <scope>NUCLEOTIDE SEQUENCE</scope>
    <source>
        <strain evidence="2">NBRC 103684</strain>
    </source>
</reference>
<accession>A0A9W6VXS6</accession>
<organism evidence="2 3">
    <name type="scientific">Actinoallomurus iriomotensis</name>
    <dbReference type="NCBI Taxonomy" id="478107"/>
    <lineage>
        <taxon>Bacteria</taxon>
        <taxon>Bacillati</taxon>
        <taxon>Actinomycetota</taxon>
        <taxon>Actinomycetes</taxon>
        <taxon>Streptosporangiales</taxon>
        <taxon>Thermomonosporaceae</taxon>
        <taxon>Actinoallomurus</taxon>
    </lineage>
</organism>
<keyword evidence="3" id="KW-1185">Reference proteome</keyword>
<dbReference type="EMBL" id="BSTK01000012">
    <property type="protein sequence ID" value="GLY89243.1"/>
    <property type="molecule type" value="Genomic_DNA"/>
</dbReference>
<gene>
    <name evidence="2" type="ORF">Airi02_071720</name>
</gene>
<sequence>MRFAVRPAVPRGHRPSEGGLPAVRGGHLIPAPAADRRVAAPGRRTLARFLTAPACDDGGARDLGACVSTALAEASGTAYDPSTLHPTRVLPGRPAACHAEPIVAHLGETTARLLTWHVSEGRPAGAGRPALDAPSAVPEIPRRERCPLPGRPAGVLTPRVR</sequence>
<evidence type="ECO:0000313" key="2">
    <source>
        <dbReference type="EMBL" id="GLY89243.1"/>
    </source>
</evidence>
<protein>
    <submittedName>
        <fullName evidence="2">Uncharacterized protein</fullName>
    </submittedName>
</protein>
<evidence type="ECO:0000313" key="3">
    <source>
        <dbReference type="Proteomes" id="UP001165074"/>
    </source>
</evidence>
<proteinExistence type="predicted"/>
<dbReference type="Proteomes" id="UP001165074">
    <property type="component" value="Unassembled WGS sequence"/>
</dbReference>
<dbReference type="AlphaFoldDB" id="A0A9W6VXS6"/>
<evidence type="ECO:0000256" key="1">
    <source>
        <dbReference type="SAM" id="MobiDB-lite"/>
    </source>
</evidence>
<comment type="caution">
    <text evidence="2">The sequence shown here is derived from an EMBL/GenBank/DDBJ whole genome shotgun (WGS) entry which is preliminary data.</text>
</comment>
<name>A0A9W6VXS6_9ACTN</name>